<keyword evidence="2" id="KW-0732">Signal</keyword>
<feature type="chain" id="PRO_5044893084" evidence="2">
    <location>
        <begin position="45"/>
        <end position="382"/>
    </location>
</feature>
<keyword evidence="4" id="KW-1185">Reference proteome</keyword>
<proteinExistence type="predicted"/>
<reference evidence="3 4" key="1">
    <citation type="journal article" date="2023" name="Sci. Data">
        <title>Genome assembly of the Korean intertidal mud-creeper Batillaria attramentaria.</title>
        <authorList>
            <person name="Patra A.K."/>
            <person name="Ho P.T."/>
            <person name="Jun S."/>
            <person name="Lee S.J."/>
            <person name="Kim Y."/>
            <person name="Won Y.J."/>
        </authorList>
    </citation>
    <scope>NUCLEOTIDE SEQUENCE [LARGE SCALE GENOMIC DNA]</scope>
    <source>
        <strain evidence="3">Wonlab-2016</strain>
    </source>
</reference>
<dbReference type="AlphaFoldDB" id="A0ABD0M6P0"/>
<keyword evidence="1" id="KW-0472">Membrane</keyword>
<accession>A0ABD0M6P0</accession>
<evidence type="ECO:0000256" key="1">
    <source>
        <dbReference type="SAM" id="Phobius"/>
    </source>
</evidence>
<name>A0ABD0M6P0_9CAEN</name>
<gene>
    <name evidence="3" type="ORF">BaRGS_00001261</name>
</gene>
<evidence type="ECO:0000313" key="4">
    <source>
        <dbReference type="Proteomes" id="UP001519460"/>
    </source>
</evidence>
<feature type="signal peptide" evidence="2">
    <location>
        <begin position="1"/>
        <end position="44"/>
    </location>
</feature>
<dbReference type="PANTHER" id="PTHR11861:SF8">
    <property type="entry name" value="PKD DOMAIN-CONTAINING PROTEIN"/>
    <property type="match status" value="1"/>
</dbReference>
<evidence type="ECO:0000256" key="2">
    <source>
        <dbReference type="SAM" id="SignalP"/>
    </source>
</evidence>
<keyword evidence="1" id="KW-0812">Transmembrane</keyword>
<dbReference type="PANTHER" id="PTHR11861">
    <property type="entry name" value="MELANOCYTE PROTEIN PMEL 17-RELATED"/>
    <property type="match status" value="1"/>
</dbReference>
<protein>
    <submittedName>
        <fullName evidence="3">Uncharacterized protein</fullName>
    </submittedName>
</protein>
<keyword evidence="1" id="KW-1133">Transmembrane helix</keyword>
<feature type="transmembrane region" description="Helical" evidence="1">
    <location>
        <begin position="290"/>
        <end position="312"/>
    </location>
</feature>
<evidence type="ECO:0000313" key="3">
    <source>
        <dbReference type="EMBL" id="KAK7507326.1"/>
    </source>
</evidence>
<comment type="caution">
    <text evidence="3">The sequence shown here is derived from an EMBL/GenBank/DDBJ whole genome shotgun (WGS) entry which is preliminary data.</text>
</comment>
<dbReference type="Proteomes" id="UP001519460">
    <property type="component" value="Unassembled WGS sequence"/>
</dbReference>
<dbReference type="EMBL" id="JACVVK020000004">
    <property type="protein sequence ID" value="KAK7507326.1"/>
    <property type="molecule type" value="Genomic_DNA"/>
</dbReference>
<sequence>MEGKCAWSSVMKQHVFQTDGWKSMFGRVLVLWFCLEAIVRPTDGYSGNTVTEVPASTLSPAFFGNITLTPSIKENYTLHLSTSGPAVLDSQVTFKADLTVDSDIPIARRRFCYEWLNDADGSRAKTIGGYHSELQKTFSRDKVKPGVYLITVIVSPTSKLEEILAFKAMEFRLTEELHKCNSSRVDSEAMDESVKLGNPVVLNVTCISGSSPSAVCWNVTEGKPGNDTLNSTCQPADSDFQNTTFHQVSVSLGQTGWQTVHLAIYNDVSYYTFLQTFYVYDADYVNVPALVFPIVFVVIGIVISVAGGAYLVRLRRTLHVEVADFDFDPSISVRSPHIFSSAATAIKHFFHRLRHRNNTDNLGQRPARRVHTQRLQSLYETL</sequence>
<dbReference type="InterPro" id="IPR045219">
    <property type="entry name" value="PKAT"/>
</dbReference>
<organism evidence="3 4">
    <name type="scientific">Batillaria attramentaria</name>
    <dbReference type="NCBI Taxonomy" id="370345"/>
    <lineage>
        <taxon>Eukaryota</taxon>
        <taxon>Metazoa</taxon>
        <taxon>Spiralia</taxon>
        <taxon>Lophotrochozoa</taxon>
        <taxon>Mollusca</taxon>
        <taxon>Gastropoda</taxon>
        <taxon>Caenogastropoda</taxon>
        <taxon>Sorbeoconcha</taxon>
        <taxon>Cerithioidea</taxon>
        <taxon>Batillariidae</taxon>
        <taxon>Batillaria</taxon>
    </lineage>
</organism>